<proteinExistence type="predicted"/>
<reference evidence="1" key="1">
    <citation type="submission" date="2018-02" db="EMBL/GenBank/DDBJ databases">
        <authorList>
            <person name="Miller M."/>
            <person name="Deiulio A."/>
            <person name="Douthitt C."/>
            <person name="McMahon J."/>
            <person name="Holland C."/>
            <person name="Wiersma-Koch H."/>
            <person name="Turechek W."/>
            <person name="D'Elia T."/>
        </authorList>
    </citation>
    <scope>NUCLEOTIDE SEQUENCE [LARGE SCALE GENOMIC DNA]</scope>
</reference>
<protein>
    <submittedName>
        <fullName evidence="1">Uncharacterized protein</fullName>
    </submittedName>
</protein>
<organism evidence="1 2">
    <name type="scientific">Xanthomonas phage RiverRider</name>
    <dbReference type="NCBI Taxonomy" id="2108116"/>
    <lineage>
        <taxon>Viruses</taxon>
        <taxon>Duplodnaviria</taxon>
        <taxon>Heunggongvirae</taxon>
        <taxon>Uroviricota</taxon>
        <taxon>Caudoviricetes</taxon>
        <taxon>Schitoviridae</taxon>
        <taxon>Riverridervirus</taxon>
        <taxon>Riverridervirus riverrider</taxon>
    </lineage>
</organism>
<accession>A0A2P1JUX3</accession>
<evidence type="ECO:0000313" key="1">
    <source>
        <dbReference type="EMBL" id="AVO23124.1"/>
    </source>
</evidence>
<sequence>MSEFTKFGAAVAARFALMCSFGELYRTTASADDLWNLYLASFPEGTNPIFRERTEHDGSYDRNFIKRLGNVVAIDPSNDQVISLWNSLENLPYPYDVVAQKMADYVGRHEITNLFRTKELDAGHKPNFELINGRQHQWTHFYVRLPNFVITRDAGAAIGQRATNVAVMFRSLTEINQSAIVDVLDLIEQNALYRGEEHKPALLAFQKAQNNFLMTLEGKHNTWLWKNSTNNVLMIKNTAIGTLLVDLSDGMPLDQAVKSFESKVAPANYKRTSALITPGMVNSAMLKINELGYQNSLYRRHAVLADINVNDIEWADASAKNVMAGSIGDVLMQAAVKKAPKADKLEEISIEDFMSTVLPKASSMELFVSNKLTQNLVNITAPFDADAPSLFKWDNAFGWSYKGNVTDSIKERVKAAGGNIKADLRVSLAWHNSDDLDLHCVTPGREHINFSHKAGVLDVDMNGPYQKDDRNPVENMAFMRPRDGVYAFSVDQYSARSNNQTRPGFTLQVECGGELHELTYQPAMRSRAMACISIEMKGGVIKELKVLNDKLIHQGRSQKINGVNTESFVRVSTMMFSPNYWGDQHIGNKHYIFLLEGAQTDEPVRGIYNEFLKSELDEHRKVFEVLGAKTVIQPQGEQLAGIGFSSTVRNSALIKVSGPTINKTYKVMF</sequence>
<keyword evidence="2" id="KW-1185">Reference proteome</keyword>
<gene>
    <name evidence="1" type="ORF">RIVERRIDER_36</name>
</gene>
<evidence type="ECO:0000313" key="2">
    <source>
        <dbReference type="Proteomes" id="UP000241502"/>
    </source>
</evidence>
<dbReference type="Proteomes" id="UP000241502">
    <property type="component" value="Segment"/>
</dbReference>
<dbReference type="EMBL" id="MG983743">
    <property type="protein sequence ID" value="AVO23124.1"/>
    <property type="molecule type" value="Genomic_DNA"/>
</dbReference>
<name>A0A2P1JUX3_9CAUD</name>